<reference evidence="2 3" key="1">
    <citation type="submission" date="2017-03" db="EMBL/GenBank/DDBJ databases">
        <authorList>
            <person name="Afonso C.L."/>
            <person name="Miller P.J."/>
            <person name="Scott M.A."/>
            <person name="Spackman E."/>
            <person name="Goraichik I."/>
            <person name="Dimitrov K.M."/>
            <person name="Suarez D.L."/>
            <person name="Swayne D.E."/>
        </authorList>
    </citation>
    <scope>NUCLEOTIDE SEQUENCE [LARGE SCALE GENOMIC DNA]</scope>
    <source>
        <strain evidence="2">PRJEB14757</strain>
    </source>
</reference>
<dbReference type="OrthoDB" id="9782855at2"/>
<sequence length="391" mass="45948">MTQKKLIIIFGASSAGKRALNFFSKTHDILCFVDNDSQKQKNKFLNKNVISPDEIKDLNWDKIMIASIYSSEIKYQLIEMGIQESLIDCVSDDIIHGFPGRVRGVYHFFCKLISRLKSRIIFLLWRSTIPHISFFMNELGIYFLVWSKKLLHLLGSGIPIQNYPDRLLTLHKKIRYEQNRYNREYEHLKYFGKYPLQGLALLGIFGGRGTEERFDDYRLNNIIHENDRILDIGCANGFMTLYTAFRTGCQAEGIDINPHLIKIGQYCTDFLKLTDCVHLHVKDFQMFEANHKYSVVFSFAAHHTWDNRHRPDFDQYIKKIYDLLSDNGYLLFETHSSEVGTTEFYQKMKRQGNLFSCINSTKFWNEYPCRREFFVMKKIPSLKAQPKKGEI</sequence>
<dbReference type="Gene3D" id="3.40.50.150">
    <property type="entry name" value="Vaccinia Virus protein VP39"/>
    <property type="match status" value="1"/>
</dbReference>
<protein>
    <recommendedName>
        <fullName evidence="1">Methyltransferase domain-containing protein</fullName>
    </recommendedName>
</protein>
<gene>
    <name evidence="2" type="ORF">MTBBW1_2510015</name>
</gene>
<dbReference type="CDD" id="cd02440">
    <property type="entry name" value="AdoMet_MTases"/>
    <property type="match status" value="1"/>
</dbReference>
<organism evidence="2 3">
    <name type="scientific">Desulfamplus magnetovallimortis</name>
    <dbReference type="NCBI Taxonomy" id="1246637"/>
    <lineage>
        <taxon>Bacteria</taxon>
        <taxon>Pseudomonadati</taxon>
        <taxon>Thermodesulfobacteriota</taxon>
        <taxon>Desulfobacteria</taxon>
        <taxon>Desulfobacterales</taxon>
        <taxon>Desulfobacteraceae</taxon>
        <taxon>Desulfamplus</taxon>
    </lineage>
</organism>
<dbReference type="InterPro" id="IPR025714">
    <property type="entry name" value="Methyltranfer_dom"/>
</dbReference>
<proteinExistence type="predicted"/>
<dbReference type="EMBL" id="FWEV01000170">
    <property type="protein sequence ID" value="SLM30897.1"/>
    <property type="molecule type" value="Genomic_DNA"/>
</dbReference>
<keyword evidence="3" id="KW-1185">Reference proteome</keyword>
<dbReference type="RefSeq" id="WP_080809512.1">
    <property type="nucleotide sequence ID" value="NZ_LT828568.1"/>
</dbReference>
<dbReference type="InterPro" id="IPR029063">
    <property type="entry name" value="SAM-dependent_MTases_sf"/>
</dbReference>
<accession>A0A1W1HEI1</accession>
<evidence type="ECO:0000313" key="2">
    <source>
        <dbReference type="EMBL" id="SLM30897.1"/>
    </source>
</evidence>
<dbReference type="PANTHER" id="PTHR43667:SF2">
    <property type="entry name" value="FATTY ACID C-METHYL TRANSFERASE"/>
    <property type="match status" value="1"/>
</dbReference>
<dbReference type="InterPro" id="IPR050723">
    <property type="entry name" value="CFA/CMAS"/>
</dbReference>
<dbReference type="Pfam" id="PF13847">
    <property type="entry name" value="Methyltransf_31"/>
    <property type="match status" value="1"/>
</dbReference>
<name>A0A1W1HEI1_9BACT</name>
<dbReference type="PANTHER" id="PTHR43667">
    <property type="entry name" value="CYCLOPROPANE-FATTY-ACYL-PHOSPHOLIPID SYNTHASE"/>
    <property type="match status" value="1"/>
</dbReference>
<dbReference type="Proteomes" id="UP000191931">
    <property type="component" value="Unassembled WGS sequence"/>
</dbReference>
<dbReference type="SUPFAM" id="SSF53335">
    <property type="entry name" value="S-adenosyl-L-methionine-dependent methyltransferases"/>
    <property type="match status" value="2"/>
</dbReference>
<dbReference type="Gene3D" id="3.40.50.720">
    <property type="entry name" value="NAD(P)-binding Rossmann-like Domain"/>
    <property type="match status" value="1"/>
</dbReference>
<dbReference type="AlphaFoldDB" id="A0A1W1HEI1"/>
<evidence type="ECO:0000313" key="3">
    <source>
        <dbReference type="Proteomes" id="UP000191931"/>
    </source>
</evidence>
<feature type="domain" description="Methyltransferase" evidence="1">
    <location>
        <begin position="223"/>
        <end position="348"/>
    </location>
</feature>
<evidence type="ECO:0000259" key="1">
    <source>
        <dbReference type="Pfam" id="PF13847"/>
    </source>
</evidence>
<dbReference type="STRING" id="1246637.MTBBW1_2510015"/>